<keyword evidence="3 5" id="KW-0489">Methyltransferase</keyword>
<evidence type="ECO:0000313" key="6">
    <source>
        <dbReference type="EMBL" id="KAK3097493.1"/>
    </source>
</evidence>
<proteinExistence type="inferred from homology"/>
<comment type="caution">
    <text evidence="6">The sequence shown here is derived from an EMBL/GenBank/DDBJ whole genome shotgun (WGS) entry which is preliminary data.</text>
</comment>
<gene>
    <name evidence="6" type="ORF">FSP39_010140</name>
</gene>
<dbReference type="InterPro" id="IPR019369">
    <property type="entry name" value="Efm5/EEF1AKMT1"/>
</dbReference>
<dbReference type="PROSITE" id="PS00092">
    <property type="entry name" value="N6_MTASE"/>
    <property type="match status" value="1"/>
</dbReference>
<name>A0AA88Y3P3_PINIB</name>
<evidence type="ECO:0000256" key="2">
    <source>
        <dbReference type="ARBA" id="ARBA00022490"/>
    </source>
</evidence>
<evidence type="ECO:0000256" key="5">
    <source>
        <dbReference type="HAMAP-Rule" id="MF_03187"/>
    </source>
</evidence>
<evidence type="ECO:0000256" key="1">
    <source>
        <dbReference type="ARBA" id="ARBA00004496"/>
    </source>
</evidence>
<sequence>MSDSEDDDVPRLSAETMAALQDFYKEQAAEEEKLQQAKEGKVDMESVTLKEDWQLSQFWYDDKTATVLAKEALSLAGENGRIACISSPTAYKKLRQLKPNSCVAKCMEYDERFRIYGDDFVFYDYNAPTNFPVEWQNSFDVVIADPPFLNEDCLSKTAVTVRFLTKDKVILCTGAVMEDLAKRLLKVEKCSFLPKHANQLQNEFRCYINYKSENLNKS</sequence>
<evidence type="ECO:0000256" key="4">
    <source>
        <dbReference type="ARBA" id="ARBA00022679"/>
    </source>
</evidence>
<dbReference type="EC" id="2.1.1.-" evidence="5"/>
<accession>A0AA88Y3P3</accession>
<keyword evidence="4 5" id="KW-0808">Transferase</keyword>
<protein>
    <recommendedName>
        <fullName evidence="5">Protein-lysine N-methyltransferase FSP39_010140</fullName>
        <ecNumber evidence="5">2.1.1.-</ecNumber>
    </recommendedName>
</protein>
<organism evidence="6 7">
    <name type="scientific">Pinctada imbricata</name>
    <name type="common">Atlantic pearl-oyster</name>
    <name type="synonym">Pinctada martensii</name>
    <dbReference type="NCBI Taxonomy" id="66713"/>
    <lineage>
        <taxon>Eukaryota</taxon>
        <taxon>Metazoa</taxon>
        <taxon>Spiralia</taxon>
        <taxon>Lophotrochozoa</taxon>
        <taxon>Mollusca</taxon>
        <taxon>Bivalvia</taxon>
        <taxon>Autobranchia</taxon>
        <taxon>Pteriomorphia</taxon>
        <taxon>Pterioida</taxon>
        <taxon>Pterioidea</taxon>
        <taxon>Pteriidae</taxon>
        <taxon>Pinctada</taxon>
    </lineage>
</organism>
<comment type="similarity">
    <text evidence="5">Belongs to the class I-like SAM-binding methyltransferase superfamily. EFM5 family.</text>
</comment>
<evidence type="ECO:0000313" key="7">
    <source>
        <dbReference type="Proteomes" id="UP001186944"/>
    </source>
</evidence>
<dbReference type="HAMAP" id="MF_03187">
    <property type="entry name" value="Methyltr_EFM5"/>
    <property type="match status" value="1"/>
</dbReference>
<comment type="function">
    <text evidence="5">S-adenosyl-L-methionine-dependent protein-lysine N-methyltransferase that methylates elongation factor 1-alpha.</text>
</comment>
<dbReference type="GO" id="GO:0003676">
    <property type="term" value="F:nucleic acid binding"/>
    <property type="evidence" value="ECO:0007669"/>
    <property type="project" value="InterPro"/>
</dbReference>
<dbReference type="InterPro" id="IPR041370">
    <property type="entry name" value="Mlase_EEF1AKMT1/ZCCHC4"/>
</dbReference>
<dbReference type="PANTHER" id="PTHR13200:SF0">
    <property type="entry name" value="EEF1A LYSINE METHYLTRANSFERASE 1"/>
    <property type="match status" value="1"/>
</dbReference>
<comment type="subcellular location">
    <subcellularLocation>
        <location evidence="1 5">Cytoplasm</location>
    </subcellularLocation>
</comment>
<reference evidence="6" key="1">
    <citation type="submission" date="2019-08" db="EMBL/GenBank/DDBJ databases">
        <title>The improved chromosome-level genome for the pearl oyster Pinctada fucata martensii using PacBio sequencing and Hi-C.</title>
        <authorList>
            <person name="Zheng Z."/>
        </authorList>
    </citation>
    <scope>NUCLEOTIDE SEQUENCE</scope>
    <source>
        <strain evidence="6">ZZ-2019</strain>
        <tissue evidence="6">Adductor muscle</tissue>
    </source>
</reference>
<dbReference type="GO" id="GO:0032259">
    <property type="term" value="P:methylation"/>
    <property type="evidence" value="ECO:0007669"/>
    <property type="project" value="UniProtKB-KW"/>
</dbReference>
<dbReference type="EMBL" id="VSWD01000007">
    <property type="protein sequence ID" value="KAK3097493.1"/>
    <property type="molecule type" value="Genomic_DNA"/>
</dbReference>
<dbReference type="InterPro" id="IPR002052">
    <property type="entry name" value="DNA_methylase_N6_adenine_CS"/>
</dbReference>
<dbReference type="Proteomes" id="UP001186944">
    <property type="component" value="Unassembled WGS sequence"/>
</dbReference>
<dbReference type="AlphaFoldDB" id="A0AA88Y3P3"/>
<dbReference type="GO" id="GO:0005737">
    <property type="term" value="C:cytoplasm"/>
    <property type="evidence" value="ECO:0007669"/>
    <property type="project" value="UniProtKB-SubCell"/>
</dbReference>
<dbReference type="GO" id="GO:0016279">
    <property type="term" value="F:protein-lysine N-methyltransferase activity"/>
    <property type="evidence" value="ECO:0007669"/>
    <property type="project" value="UniProtKB-UniRule"/>
</dbReference>
<keyword evidence="2 5" id="KW-0963">Cytoplasm</keyword>
<keyword evidence="7" id="KW-1185">Reference proteome</keyword>
<dbReference type="PANTHER" id="PTHR13200">
    <property type="entry name" value="EEF1A LYSINE METHYLTRANSFERASE 1"/>
    <property type="match status" value="1"/>
</dbReference>
<dbReference type="Pfam" id="PF10237">
    <property type="entry name" value="N6-adenineMlase"/>
    <property type="match status" value="1"/>
</dbReference>
<evidence type="ECO:0000256" key="3">
    <source>
        <dbReference type="ARBA" id="ARBA00022603"/>
    </source>
</evidence>